<evidence type="ECO:0000313" key="2">
    <source>
        <dbReference type="Proteomes" id="UP000013961"/>
    </source>
</evidence>
<gene>
    <name evidence="1" type="ORF">MASS_4200</name>
</gene>
<dbReference type="Proteomes" id="UP000013961">
    <property type="component" value="Chromosome"/>
</dbReference>
<dbReference type="RefSeq" id="WP_016343408.1">
    <property type="nucleotide sequence ID" value="NC_021282.1"/>
</dbReference>
<protein>
    <recommendedName>
        <fullName evidence="3">SseB protein N-terminal domain-containing protein</fullName>
    </recommendedName>
</protein>
<evidence type="ECO:0000313" key="1">
    <source>
        <dbReference type="EMBL" id="AGM30802.1"/>
    </source>
</evidence>
<accession>A0AB33AGF6</accession>
<evidence type="ECO:0008006" key="3">
    <source>
        <dbReference type="Google" id="ProtNLM"/>
    </source>
</evidence>
<sequence>MSASARTAAEIEDLVTRAAGQQDDALVSDLVIALNDREVFYSLDVEEVNGQPHIKTPLLELADGTHALEAFTSRANPELWKEYAGAPWRQVLELAAEIPPVQWLIIKNDAGSRVPIRKSQIAVILDVLPHTPPATLDARITKIANEPDAKPFTSLDSQLSASHLFVRLTSESETSGPLTLVTSSAGGVDNLVQAYTSRSRPGYVYGEMDWQAIVDMVAKTPALAGIHVVNDNDDWVIISRSDLGLAN</sequence>
<name>A0AB33AGF6_9MYCO</name>
<dbReference type="AlphaFoldDB" id="A0AB33AGF6"/>
<proteinExistence type="predicted"/>
<dbReference type="EMBL" id="CP004374">
    <property type="protein sequence ID" value="AGM30802.1"/>
    <property type="molecule type" value="Genomic_DNA"/>
</dbReference>
<organism evidence="1 2">
    <name type="scientific">Mycobacteroides abscessus subsp. bolletii 50594</name>
    <dbReference type="NCBI Taxonomy" id="1303024"/>
    <lineage>
        <taxon>Bacteria</taxon>
        <taxon>Bacillati</taxon>
        <taxon>Actinomycetota</taxon>
        <taxon>Actinomycetes</taxon>
        <taxon>Mycobacteriales</taxon>
        <taxon>Mycobacteriaceae</taxon>
        <taxon>Mycobacteroides</taxon>
        <taxon>Mycobacteroides abscessus</taxon>
    </lineage>
</organism>
<reference evidence="1 2" key="1">
    <citation type="journal article" date="2013" name="Genome Announc.">
        <title>Complete Genome Sequence of Mycobacterium massiliense Clinical Strain Asan 50594, Belonging to the Type II Genotype.</title>
        <authorList>
            <person name="Kim B.J."/>
            <person name="Kim B.R."/>
            <person name="Hong S.H."/>
            <person name="Seok S.H."/>
            <person name="Kook Y.H."/>
            <person name="Kim B.J."/>
        </authorList>
    </citation>
    <scope>NUCLEOTIDE SEQUENCE [LARGE SCALE GENOMIC DNA]</scope>
    <source>
        <strain evidence="1 2">50594</strain>
    </source>
</reference>
<dbReference type="KEGG" id="mabb:MASS_4200"/>